<feature type="region of interest" description="Disordered" evidence="7">
    <location>
        <begin position="1"/>
        <end position="32"/>
    </location>
</feature>
<evidence type="ECO:0000313" key="9">
    <source>
        <dbReference type="Proteomes" id="UP000762676"/>
    </source>
</evidence>
<protein>
    <recommendedName>
        <fullName evidence="6">Amino acid transporter</fullName>
    </recommendedName>
</protein>
<name>A0AAV4K103_9GAST</name>
<dbReference type="Pfam" id="PF00375">
    <property type="entry name" value="SDF"/>
    <property type="match status" value="1"/>
</dbReference>
<evidence type="ECO:0000256" key="3">
    <source>
        <dbReference type="ARBA" id="ARBA00022692"/>
    </source>
</evidence>
<evidence type="ECO:0000256" key="7">
    <source>
        <dbReference type="SAM" id="MobiDB-lite"/>
    </source>
</evidence>
<keyword evidence="6" id="KW-0769">Symport</keyword>
<dbReference type="EMBL" id="BMAT01010548">
    <property type="protein sequence ID" value="GFS27665.1"/>
    <property type="molecule type" value="Genomic_DNA"/>
</dbReference>
<sequence length="179" mass="19274">MDPKLGDTRASSDVEGPGHRQGSKALDRGSNRGLDARRARTLARSFLKENILILLTLLGIVVGFAIGLTLQHVKPSPDVLQWIGVPGEIFLRSLKATIVPIIVCMVITATASVDPTMNRRIVVVGVLSFFVTAVLAVITATILFLMLKPGRIFINAASPTSDIKTSAVYRPDCAKIELK</sequence>
<comment type="caution">
    <text evidence="6">Lacks conserved residue(s) required for the propagation of feature annotation.</text>
</comment>
<dbReference type="GO" id="GO:0015175">
    <property type="term" value="F:neutral L-amino acid transmembrane transporter activity"/>
    <property type="evidence" value="ECO:0007669"/>
    <property type="project" value="TreeGrafter"/>
</dbReference>
<keyword evidence="9" id="KW-1185">Reference proteome</keyword>
<dbReference type="GO" id="GO:0015501">
    <property type="term" value="F:glutamate:sodium symporter activity"/>
    <property type="evidence" value="ECO:0007669"/>
    <property type="project" value="TreeGrafter"/>
</dbReference>
<reference evidence="8 9" key="1">
    <citation type="journal article" date="2021" name="Elife">
        <title>Chloroplast acquisition without the gene transfer in kleptoplastic sea slugs, Plakobranchus ocellatus.</title>
        <authorList>
            <person name="Maeda T."/>
            <person name="Takahashi S."/>
            <person name="Yoshida T."/>
            <person name="Shimamura S."/>
            <person name="Takaki Y."/>
            <person name="Nagai Y."/>
            <person name="Toyoda A."/>
            <person name="Suzuki Y."/>
            <person name="Arimoto A."/>
            <person name="Ishii H."/>
            <person name="Satoh N."/>
            <person name="Nishiyama T."/>
            <person name="Hasebe M."/>
            <person name="Maruyama T."/>
            <person name="Minagawa J."/>
            <person name="Obokata J."/>
            <person name="Shigenobu S."/>
        </authorList>
    </citation>
    <scope>NUCLEOTIDE SEQUENCE [LARGE SCALE GENOMIC DNA]</scope>
</reference>
<dbReference type="GO" id="GO:0005313">
    <property type="term" value="F:L-glutamate transmembrane transporter activity"/>
    <property type="evidence" value="ECO:0007669"/>
    <property type="project" value="TreeGrafter"/>
</dbReference>
<comment type="similarity">
    <text evidence="6">Belongs to the dicarboxylate/amino acid:cation symporter (DAACS) (TC 2.A.23) family.</text>
</comment>
<dbReference type="GO" id="GO:0005886">
    <property type="term" value="C:plasma membrane"/>
    <property type="evidence" value="ECO:0007669"/>
    <property type="project" value="TreeGrafter"/>
</dbReference>
<evidence type="ECO:0000313" key="8">
    <source>
        <dbReference type="EMBL" id="GFS27665.1"/>
    </source>
</evidence>
<dbReference type="PANTHER" id="PTHR11958:SF63">
    <property type="entry name" value="AMINO ACID TRANSPORTER"/>
    <property type="match status" value="1"/>
</dbReference>
<feature type="transmembrane region" description="Helical" evidence="6">
    <location>
        <begin position="121"/>
        <end position="147"/>
    </location>
</feature>
<keyword evidence="4 6" id="KW-1133">Transmembrane helix</keyword>
<dbReference type="Proteomes" id="UP000762676">
    <property type="component" value="Unassembled WGS sequence"/>
</dbReference>
<proteinExistence type="inferred from homology"/>
<dbReference type="InterPro" id="IPR001991">
    <property type="entry name" value="Na-dicarboxylate_symporter"/>
</dbReference>
<gene>
    <name evidence="8" type="ORF">ElyMa_005292000</name>
</gene>
<dbReference type="PANTHER" id="PTHR11958">
    <property type="entry name" value="SODIUM/DICARBOXYLATE SYMPORTER-RELATED"/>
    <property type="match status" value="1"/>
</dbReference>
<dbReference type="Gene3D" id="1.10.3860.10">
    <property type="entry name" value="Sodium:dicarboxylate symporter"/>
    <property type="match status" value="1"/>
</dbReference>
<evidence type="ECO:0000256" key="6">
    <source>
        <dbReference type="RuleBase" id="RU361216"/>
    </source>
</evidence>
<feature type="transmembrane region" description="Helical" evidence="6">
    <location>
        <begin position="50"/>
        <end position="69"/>
    </location>
</feature>
<keyword evidence="3 6" id="KW-0812">Transmembrane</keyword>
<evidence type="ECO:0000256" key="1">
    <source>
        <dbReference type="ARBA" id="ARBA00004141"/>
    </source>
</evidence>
<keyword evidence="5 6" id="KW-0472">Membrane</keyword>
<evidence type="ECO:0000256" key="2">
    <source>
        <dbReference type="ARBA" id="ARBA00022448"/>
    </source>
</evidence>
<dbReference type="InterPro" id="IPR050746">
    <property type="entry name" value="DAACS"/>
</dbReference>
<keyword evidence="2 6" id="KW-0813">Transport</keyword>
<dbReference type="SUPFAM" id="SSF118215">
    <property type="entry name" value="Proton glutamate symport protein"/>
    <property type="match status" value="1"/>
</dbReference>
<evidence type="ECO:0000256" key="5">
    <source>
        <dbReference type="ARBA" id="ARBA00023136"/>
    </source>
</evidence>
<feature type="compositionally biased region" description="Basic and acidic residues" evidence="7">
    <location>
        <begin position="1"/>
        <end position="18"/>
    </location>
</feature>
<organism evidence="8 9">
    <name type="scientific">Elysia marginata</name>
    <dbReference type="NCBI Taxonomy" id="1093978"/>
    <lineage>
        <taxon>Eukaryota</taxon>
        <taxon>Metazoa</taxon>
        <taxon>Spiralia</taxon>
        <taxon>Lophotrochozoa</taxon>
        <taxon>Mollusca</taxon>
        <taxon>Gastropoda</taxon>
        <taxon>Heterobranchia</taxon>
        <taxon>Euthyneura</taxon>
        <taxon>Panpulmonata</taxon>
        <taxon>Sacoglossa</taxon>
        <taxon>Placobranchoidea</taxon>
        <taxon>Plakobranchidae</taxon>
        <taxon>Elysia</taxon>
    </lineage>
</organism>
<accession>A0AAV4K103</accession>
<dbReference type="PRINTS" id="PR00173">
    <property type="entry name" value="EDTRNSPORT"/>
</dbReference>
<feature type="transmembrane region" description="Helical" evidence="6">
    <location>
        <begin position="89"/>
        <end position="109"/>
    </location>
</feature>
<dbReference type="InterPro" id="IPR036458">
    <property type="entry name" value="Na:dicarbo_symporter_sf"/>
</dbReference>
<comment type="subcellular location">
    <subcellularLocation>
        <location evidence="1 6">Membrane</location>
        <topology evidence="1 6">Multi-pass membrane protein</topology>
    </subcellularLocation>
</comment>
<dbReference type="AlphaFoldDB" id="A0AAV4K103"/>
<comment type="caution">
    <text evidence="8">The sequence shown here is derived from an EMBL/GenBank/DDBJ whole genome shotgun (WGS) entry which is preliminary data.</text>
</comment>
<evidence type="ECO:0000256" key="4">
    <source>
        <dbReference type="ARBA" id="ARBA00022989"/>
    </source>
</evidence>